<feature type="compositionally biased region" description="Basic and acidic residues" evidence="1">
    <location>
        <begin position="118"/>
        <end position="128"/>
    </location>
</feature>
<accession>A0A3N4LR36</accession>
<name>A0A3N4LR36_9PEZI</name>
<gene>
    <name evidence="2" type="ORF">L211DRAFT_836735</name>
</gene>
<proteinExistence type="predicted"/>
<feature type="region of interest" description="Disordered" evidence="1">
    <location>
        <begin position="16"/>
        <end position="54"/>
    </location>
</feature>
<keyword evidence="3" id="KW-1185">Reference proteome</keyword>
<dbReference type="EMBL" id="ML121538">
    <property type="protein sequence ID" value="RPB25397.1"/>
    <property type="molecule type" value="Genomic_DNA"/>
</dbReference>
<dbReference type="Proteomes" id="UP000267821">
    <property type="component" value="Unassembled WGS sequence"/>
</dbReference>
<dbReference type="AlphaFoldDB" id="A0A3N4LR36"/>
<evidence type="ECO:0000313" key="2">
    <source>
        <dbReference type="EMBL" id="RPB25397.1"/>
    </source>
</evidence>
<dbReference type="InParanoid" id="A0A3N4LR36"/>
<evidence type="ECO:0000256" key="1">
    <source>
        <dbReference type="SAM" id="MobiDB-lite"/>
    </source>
</evidence>
<reference evidence="2 3" key="1">
    <citation type="journal article" date="2018" name="Nat. Ecol. Evol.">
        <title>Pezizomycetes genomes reveal the molecular basis of ectomycorrhizal truffle lifestyle.</title>
        <authorList>
            <person name="Murat C."/>
            <person name="Payen T."/>
            <person name="Noel B."/>
            <person name="Kuo A."/>
            <person name="Morin E."/>
            <person name="Chen J."/>
            <person name="Kohler A."/>
            <person name="Krizsan K."/>
            <person name="Balestrini R."/>
            <person name="Da Silva C."/>
            <person name="Montanini B."/>
            <person name="Hainaut M."/>
            <person name="Levati E."/>
            <person name="Barry K.W."/>
            <person name="Belfiori B."/>
            <person name="Cichocki N."/>
            <person name="Clum A."/>
            <person name="Dockter R.B."/>
            <person name="Fauchery L."/>
            <person name="Guy J."/>
            <person name="Iotti M."/>
            <person name="Le Tacon F."/>
            <person name="Lindquist E.A."/>
            <person name="Lipzen A."/>
            <person name="Malagnac F."/>
            <person name="Mello A."/>
            <person name="Molinier V."/>
            <person name="Miyauchi S."/>
            <person name="Poulain J."/>
            <person name="Riccioni C."/>
            <person name="Rubini A."/>
            <person name="Sitrit Y."/>
            <person name="Splivallo R."/>
            <person name="Traeger S."/>
            <person name="Wang M."/>
            <person name="Zifcakova L."/>
            <person name="Wipf D."/>
            <person name="Zambonelli A."/>
            <person name="Paolocci F."/>
            <person name="Nowrousian M."/>
            <person name="Ottonello S."/>
            <person name="Baldrian P."/>
            <person name="Spatafora J.W."/>
            <person name="Henrissat B."/>
            <person name="Nagy L.G."/>
            <person name="Aury J.M."/>
            <person name="Wincker P."/>
            <person name="Grigoriev I.V."/>
            <person name="Bonfante P."/>
            <person name="Martin F.M."/>
        </authorList>
    </citation>
    <scope>NUCLEOTIDE SEQUENCE [LARGE SCALE GENOMIC DNA]</scope>
    <source>
        <strain evidence="2 3">ATCC MYA-4762</strain>
    </source>
</reference>
<sequence>MEGLGTIVEQIGTEEREIPNSINAATKDTKTQDGESQVETAEQMPPIATSRKKNMLKKSKEIILPQPSLPSPRPSPLSKSVHTTPFFPDPLDFFSSTSATPGIASTPVITKPEKRKFKPESTKIDITNKPKTKKKKKGNVIDDLFEGLI</sequence>
<feature type="region of interest" description="Disordered" evidence="1">
    <location>
        <begin position="112"/>
        <end position="136"/>
    </location>
</feature>
<evidence type="ECO:0000313" key="3">
    <source>
        <dbReference type="Proteomes" id="UP000267821"/>
    </source>
</evidence>
<organism evidence="2 3">
    <name type="scientific">Terfezia boudieri ATCC MYA-4762</name>
    <dbReference type="NCBI Taxonomy" id="1051890"/>
    <lineage>
        <taxon>Eukaryota</taxon>
        <taxon>Fungi</taxon>
        <taxon>Dikarya</taxon>
        <taxon>Ascomycota</taxon>
        <taxon>Pezizomycotina</taxon>
        <taxon>Pezizomycetes</taxon>
        <taxon>Pezizales</taxon>
        <taxon>Pezizaceae</taxon>
        <taxon>Terfezia</taxon>
    </lineage>
</organism>
<protein>
    <submittedName>
        <fullName evidence="2">Uncharacterized protein</fullName>
    </submittedName>
</protein>